<keyword evidence="3 4" id="KW-0862">Zinc</keyword>
<dbReference type="EC" id="4.2.1.1" evidence="4"/>
<accession>A0A9W9Z2N4</accession>
<dbReference type="GO" id="GO:0004089">
    <property type="term" value="F:carbonate dehydratase activity"/>
    <property type="evidence" value="ECO:0007669"/>
    <property type="project" value="UniProtKB-UniRule"/>
</dbReference>
<dbReference type="PROSITE" id="PS00162">
    <property type="entry name" value="ALPHA_CA_1"/>
    <property type="match status" value="1"/>
</dbReference>
<dbReference type="GO" id="GO:0008270">
    <property type="term" value="F:zinc ion binding"/>
    <property type="evidence" value="ECO:0007669"/>
    <property type="project" value="UniProtKB-UniRule"/>
</dbReference>
<evidence type="ECO:0000256" key="3">
    <source>
        <dbReference type="ARBA" id="ARBA00022833"/>
    </source>
</evidence>
<dbReference type="CDD" id="cd00326">
    <property type="entry name" value="alpha_CA"/>
    <property type="match status" value="1"/>
</dbReference>
<dbReference type="InterPro" id="IPR023561">
    <property type="entry name" value="Carbonic_anhydrase_a-class"/>
</dbReference>
<dbReference type="InterPro" id="IPR036398">
    <property type="entry name" value="CA_dom_sf"/>
</dbReference>
<dbReference type="PANTHER" id="PTHR18952:SF208">
    <property type="entry name" value="CARBONIC ANHYDRASE XA-RELATED"/>
    <property type="match status" value="1"/>
</dbReference>
<dbReference type="GO" id="GO:0006730">
    <property type="term" value="P:one-carbon metabolic process"/>
    <property type="evidence" value="ECO:0007669"/>
    <property type="project" value="TreeGrafter"/>
</dbReference>
<evidence type="ECO:0000256" key="2">
    <source>
        <dbReference type="ARBA" id="ARBA00022723"/>
    </source>
</evidence>
<keyword evidence="2 4" id="KW-0479">Metal-binding</keyword>
<dbReference type="Pfam" id="PF00194">
    <property type="entry name" value="Carb_anhydrase"/>
    <property type="match status" value="2"/>
</dbReference>
<comment type="caution">
    <text evidence="6">The sequence shown here is derived from an EMBL/GenBank/DDBJ whole genome shotgun (WGS) entry which is preliminary data.</text>
</comment>
<organism evidence="6 7">
    <name type="scientific">Desmophyllum pertusum</name>
    <dbReference type="NCBI Taxonomy" id="174260"/>
    <lineage>
        <taxon>Eukaryota</taxon>
        <taxon>Metazoa</taxon>
        <taxon>Cnidaria</taxon>
        <taxon>Anthozoa</taxon>
        <taxon>Hexacorallia</taxon>
        <taxon>Scleractinia</taxon>
        <taxon>Caryophylliina</taxon>
        <taxon>Caryophylliidae</taxon>
        <taxon>Desmophyllum</taxon>
    </lineage>
</organism>
<comment type="cofactor">
    <cofactor evidence="4">
        <name>Zn(2+)</name>
        <dbReference type="ChEBI" id="CHEBI:29105"/>
    </cofactor>
</comment>
<feature type="domain" description="Alpha-carbonic anhydrase" evidence="5">
    <location>
        <begin position="16"/>
        <end position="243"/>
    </location>
</feature>
<feature type="chain" id="PRO_5041018955" description="Carbonic anhydrase" evidence="4">
    <location>
        <begin position="17"/>
        <end position="244"/>
    </location>
</feature>
<feature type="signal peptide" evidence="4">
    <location>
        <begin position="1"/>
        <end position="16"/>
    </location>
</feature>
<keyword evidence="7" id="KW-1185">Reference proteome</keyword>
<protein>
    <recommendedName>
        <fullName evidence="4">Carbonic anhydrase</fullName>
        <ecNumber evidence="4">4.2.1.1</ecNumber>
    </recommendedName>
</protein>
<evidence type="ECO:0000256" key="4">
    <source>
        <dbReference type="RuleBase" id="RU367011"/>
    </source>
</evidence>
<comment type="function">
    <text evidence="4">Reversible hydration of carbon dioxide.</text>
</comment>
<dbReference type="PROSITE" id="PS51144">
    <property type="entry name" value="ALPHA_CA_2"/>
    <property type="match status" value="1"/>
</dbReference>
<keyword evidence="4" id="KW-0732">Signal</keyword>
<evidence type="ECO:0000313" key="7">
    <source>
        <dbReference type="Proteomes" id="UP001163046"/>
    </source>
</evidence>
<evidence type="ECO:0000313" key="6">
    <source>
        <dbReference type="EMBL" id="KAJ7373219.1"/>
    </source>
</evidence>
<dbReference type="InterPro" id="IPR018338">
    <property type="entry name" value="Carbonic_anhydrase_a-class_CS"/>
</dbReference>
<dbReference type="OrthoDB" id="6151278at2759"/>
<dbReference type="Proteomes" id="UP001163046">
    <property type="component" value="Unassembled WGS sequence"/>
</dbReference>
<keyword evidence="4 6" id="KW-0456">Lyase</keyword>
<name>A0A9W9Z2N4_9CNID</name>
<dbReference type="EMBL" id="MU826831">
    <property type="protein sequence ID" value="KAJ7373219.1"/>
    <property type="molecule type" value="Genomic_DNA"/>
</dbReference>
<sequence>MFQAVIFSVLVAAALASKGYGPKDWEKVSAHCRESAQSPINIVTSTVKEDSNLKGLRFTCDNKNGTVSGILINNGHATTLAIDKAKGTASLTGGPLGDNEYKLQKFHFHFGCKGSKGGSEHTVNGGAYSGELHLVTYNTKYPILLLLLINQMGYTGVMVRTFLYNLVPQLKDLSRTSFYSYKGSLTTPPCYQSVNWIVLKRPIPASESVLNDMRDLHDYEEHSMCNNFRPTQPLNHRTVSEYSG</sequence>
<comment type="similarity">
    <text evidence="1 4">Belongs to the alpha-carbonic anhydrase family.</text>
</comment>
<dbReference type="SUPFAM" id="SSF51069">
    <property type="entry name" value="Carbonic anhydrase"/>
    <property type="match status" value="1"/>
</dbReference>
<gene>
    <name evidence="6" type="primary">CA2_3</name>
    <name evidence="6" type="ORF">OS493_012806</name>
</gene>
<dbReference type="SMART" id="SM01057">
    <property type="entry name" value="Carb_anhydrase"/>
    <property type="match status" value="1"/>
</dbReference>
<proteinExistence type="inferred from homology"/>
<dbReference type="AlphaFoldDB" id="A0A9W9Z2N4"/>
<dbReference type="Gene3D" id="3.10.200.10">
    <property type="entry name" value="Alpha carbonic anhydrase"/>
    <property type="match status" value="2"/>
</dbReference>
<evidence type="ECO:0000259" key="5">
    <source>
        <dbReference type="PROSITE" id="PS51144"/>
    </source>
</evidence>
<comment type="catalytic activity">
    <reaction evidence="4">
        <text>hydrogencarbonate + H(+) = CO2 + H2O</text>
        <dbReference type="Rhea" id="RHEA:10748"/>
        <dbReference type="ChEBI" id="CHEBI:15377"/>
        <dbReference type="ChEBI" id="CHEBI:15378"/>
        <dbReference type="ChEBI" id="CHEBI:16526"/>
        <dbReference type="ChEBI" id="CHEBI:17544"/>
        <dbReference type="EC" id="4.2.1.1"/>
    </reaction>
</comment>
<evidence type="ECO:0000256" key="1">
    <source>
        <dbReference type="ARBA" id="ARBA00010718"/>
    </source>
</evidence>
<reference evidence="6" key="1">
    <citation type="submission" date="2023-01" db="EMBL/GenBank/DDBJ databases">
        <title>Genome assembly of the deep-sea coral Lophelia pertusa.</title>
        <authorList>
            <person name="Herrera S."/>
            <person name="Cordes E."/>
        </authorList>
    </citation>
    <scope>NUCLEOTIDE SEQUENCE</scope>
    <source>
        <strain evidence="6">USNM1676648</strain>
        <tissue evidence="6">Polyp</tissue>
    </source>
</reference>
<dbReference type="InterPro" id="IPR001148">
    <property type="entry name" value="CA_dom"/>
</dbReference>
<dbReference type="PANTHER" id="PTHR18952">
    <property type="entry name" value="CARBONIC ANHYDRASE"/>
    <property type="match status" value="1"/>
</dbReference>